<dbReference type="InterPro" id="IPR040817">
    <property type="entry name" value="LIFR_D2"/>
</dbReference>
<accession>A0A803XMF1</accession>
<organism evidence="3 4">
    <name type="scientific">Meleagris gallopavo</name>
    <name type="common">Wild turkey</name>
    <dbReference type="NCBI Taxonomy" id="9103"/>
    <lineage>
        <taxon>Eukaryota</taxon>
        <taxon>Metazoa</taxon>
        <taxon>Chordata</taxon>
        <taxon>Craniata</taxon>
        <taxon>Vertebrata</taxon>
        <taxon>Euteleostomi</taxon>
        <taxon>Archelosauria</taxon>
        <taxon>Archosauria</taxon>
        <taxon>Dinosauria</taxon>
        <taxon>Saurischia</taxon>
        <taxon>Theropoda</taxon>
        <taxon>Coelurosauria</taxon>
        <taxon>Aves</taxon>
        <taxon>Neognathae</taxon>
        <taxon>Galloanserae</taxon>
        <taxon>Galliformes</taxon>
        <taxon>Phasianidae</taxon>
        <taxon>Meleagridinae</taxon>
        <taxon>Meleagris</taxon>
    </lineage>
</organism>
<dbReference type="GeneTree" id="ENSGT00940000160851"/>
<dbReference type="InterPro" id="IPR013783">
    <property type="entry name" value="Ig-like_fold"/>
</dbReference>
<dbReference type="AlphaFoldDB" id="A0A803XMF1"/>
<evidence type="ECO:0000313" key="3">
    <source>
        <dbReference type="Ensembl" id="ENSMGAP00000020697.1"/>
    </source>
</evidence>
<dbReference type="FunFam" id="2.60.40.10:FF:000607">
    <property type="entry name" value="Leukemia inhibitory factor receptor"/>
    <property type="match status" value="1"/>
</dbReference>
<dbReference type="Proteomes" id="UP000001645">
    <property type="component" value="Chromosome Z"/>
</dbReference>
<reference evidence="3" key="3">
    <citation type="submission" date="2025-09" db="UniProtKB">
        <authorList>
            <consortium name="Ensembl"/>
        </authorList>
    </citation>
    <scope>IDENTIFICATION</scope>
</reference>
<dbReference type="Ensembl" id="ENSMGAT00000030481.1">
    <property type="protein sequence ID" value="ENSMGAP00000020697.1"/>
    <property type="gene ID" value="ENSMGAG00000017695.1"/>
</dbReference>
<keyword evidence="1" id="KW-0732">Signal</keyword>
<feature type="domain" description="Leukemia inhibitory factor receptor D2" evidence="2">
    <location>
        <begin position="32"/>
        <end position="126"/>
    </location>
</feature>
<evidence type="ECO:0000313" key="4">
    <source>
        <dbReference type="Proteomes" id="UP000001645"/>
    </source>
</evidence>
<reference evidence="3 4" key="1">
    <citation type="journal article" date="2010" name="PLoS Biol.">
        <title>Multi-platform next-generation sequencing of the domestic turkey (Meleagris gallopavo): genome assembly and analysis.</title>
        <authorList>
            <person name="Dalloul R.A."/>
            <person name="Long J.A."/>
            <person name="Zimin A.V."/>
            <person name="Aslam L."/>
            <person name="Beal K."/>
            <person name="Blomberg L.A."/>
            <person name="Bouffard P."/>
            <person name="Burt D.W."/>
            <person name="Crasta O."/>
            <person name="Crooijmans R.P."/>
            <person name="Cooper K."/>
            <person name="Coulombe R.A."/>
            <person name="De S."/>
            <person name="Delany M.E."/>
            <person name="Dodgson J.B."/>
            <person name="Dong J.J."/>
            <person name="Evans C."/>
            <person name="Frederickson K.M."/>
            <person name="Flicek P."/>
            <person name="Florea L."/>
            <person name="Folkerts O."/>
            <person name="Groenen M.A."/>
            <person name="Harkins T.T."/>
            <person name="Herrero J."/>
            <person name="Hoffmann S."/>
            <person name="Megens H.J."/>
            <person name="Jiang A."/>
            <person name="de Jong P."/>
            <person name="Kaiser P."/>
            <person name="Kim H."/>
            <person name="Kim K.W."/>
            <person name="Kim S."/>
            <person name="Langenberger D."/>
            <person name="Lee M.K."/>
            <person name="Lee T."/>
            <person name="Mane S."/>
            <person name="Marcais G."/>
            <person name="Marz M."/>
            <person name="McElroy A.P."/>
            <person name="Modise T."/>
            <person name="Nefedov M."/>
            <person name="Notredame C."/>
            <person name="Paton I.R."/>
            <person name="Payne W.S."/>
            <person name="Pertea G."/>
            <person name="Prickett D."/>
            <person name="Puiu D."/>
            <person name="Qioa D."/>
            <person name="Raineri E."/>
            <person name="Ruffier M."/>
            <person name="Salzberg S.L."/>
            <person name="Schatz M.C."/>
            <person name="Scheuring C."/>
            <person name="Schmidt C.J."/>
            <person name="Schroeder S."/>
            <person name="Searle S.M."/>
            <person name="Smith E.J."/>
            <person name="Smith J."/>
            <person name="Sonstegard T.S."/>
            <person name="Stadler P.F."/>
            <person name="Tafer H."/>
            <person name="Tu Z.J."/>
            <person name="Van Tassell C.P."/>
            <person name="Vilella A.J."/>
            <person name="Williams K.P."/>
            <person name="Yorke J.A."/>
            <person name="Zhang L."/>
            <person name="Zhang H.B."/>
            <person name="Zhang X."/>
            <person name="Zhang Y."/>
            <person name="Reed K.M."/>
        </authorList>
    </citation>
    <scope>NUCLEOTIDE SEQUENCE [LARGE SCALE GENOMIC DNA]</scope>
</reference>
<proteinExistence type="predicted"/>
<evidence type="ECO:0000259" key="2">
    <source>
        <dbReference type="Pfam" id="PF17971"/>
    </source>
</evidence>
<reference evidence="3" key="2">
    <citation type="submission" date="2025-08" db="UniProtKB">
        <authorList>
            <consortium name="Ensembl"/>
        </authorList>
    </citation>
    <scope>IDENTIFICATION</scope>
</reference>
<name>A0A803XMF1_MELGA</name>
<dbReference type="Pfam" id="PF25552">
    <property type="entry name" value="LIFR_D4"/>
    <property type="match status" value="1"/>
</dbReference>
<dbReference type="InParanoid" id="A0A803XMF1"/>
<dbReference type="SUPFAM" id="SSF49265">
    <property type="entry name" value="Fibronectin type III"/>
    <property type="match status" value="1"/>
</dbReference>
<feature type="signal peptide" evidence="1">
    <location>
        <begin position="1"/>
        <end position="20"/>
    </location>
</feature>
<dbReference type="Pfam" id="PF17971">
    <property type="entry name" value="LIFR_D2"/>
    <property type="match status" value="1"/>
</dbReference>
<dbReference type="Gene3D" id="2.60.40.10">
    <property type="entry name" value="Immunoglobulins"/>
    <property type="match status" value="3"/>
</dbReference>
<keyword evidence="4" id="KW-1185">Reference proteome</keyword>
<dbReference type="InterPro" id="IPR036116">
    <property type="entry name" value="FN3_sf"/>
</dbReference>
<protein>
    <recommendedName>
        <fullName evidence="2">Leukemia inhibitory factor receptor D2 domain-containing protein</fullName>
    </recommendedName>
</protein>
<feature type="chain" id="PRO_5032878242" description="Leukemia inhibitory factor receptor D2 domain-containing protein" evidence="1">
    <location>
        <begin position="21"/>
        <end position="281"/>
    </location>
</feature>
<evidence type="ECO:0000256" key="1">
    <source>
        <dbReference type="SAM" id="SignalP"/>
    </source>
</evidence>
<sequence>MMNHFVFLAVLLHLRTWCTAYSQESLVFPVTYLNVHKDLALQRLLVEWDVDKSAHNAELVMSFEIQVRRADEVWTEFVNTTLNKSRKPLHWMWDSDLPLECMSHSVRIRSKAEASKSWSQWSLWETIQGLDTSNISEPKIFPDEKIIEEGFDISLCCIGRKGQIIKEFFLNSPIPYFNRTNSQVGLLIAKNVTFKGVPHVLCRESCYEDNCFAHAVFFVGRPPDAPHDFSCQTRNMKEITCTWDKGRDTYLYGSHSSKYKLSEHLSTTTFPAVGRIHRCRN</sequence>